<dbReference type="InterPro" id="IPR020823">
    <property type="entry name" value="Cell_div_FtsA"/>
</dbReference>
<dbReference type="Pfam" id="PF14450">
    <property type="entry name" value="FtsA"/>
    <property type="match status" value="1"/>
</dbReference>
<dbReference type="InterPro" id="IPR043129">
    <property type="entry name" value="ATPase_NBD"/>
</dbReference>
<reference evidence="8" key="1">
    <citation type="journal article" date="2021" name="PeerJ">
        <title>Extensive microbial diversity within the chicken gut microbiome revealed by metagenomics and culture.</title>
        <authorList>
            <person name="Gilroy R."/>
            <person name="Ravi A."/>
            <person name="Getino M."/>
            <person name="Pursley I."/>
            <person name="Horton D.L."/>
            <person name="Alikhan N.F."/>
            <person name="Baker D."/>
            <person name="Gharbi K."/>
            <person name="Hall N."/>
            <person name="Watson M."/>
            <person name="Adriaenssens E.M."/>
            <person name="Foster-Nyarko E."/>
            <person name="Jarju S."/>
            <person name="Secka A."/>
            <person name="Antonio M."/>
            <person name="Oren A."/>
            <person name="Chaudhuri R.R."/>
            <person name="La Ragione R."/>
            <person name="Hildebrand F."/>
            <person name="Pallen M.J."/>
        </authorList>
    </citation>
    <scope>NUCLEOTIDE SEQUENCE</scope>
    <source>
        <strain evidence="8">ChiBcec15-1070</strain>
    </source>
</reference>
<dbReference type="GO" id="GO:0043093">
    <property type="term" value="P:FtsZ-dependent cytokinesis"/>
    <property type="evidence" value="ECO:0007669"/>
    <property type="project" value="UniProtKB-UniRule"/>
</dbReference>
<feature type="domain" description="SHS2" evidence="7">
    <location>
        <begin position="7"/>
        <end position="199"/>
    </location>
</feature>
<evidence type="ECO:0000259" key="7">
    <source>
        <dbReference type="SMART" id="SM00842"/>
    </source>
</evidence>
<feature type="region of interest" description="Disordered" evidence="6">
    <location>
        <begin position="453"/>
        <end position="474"/>
    </location>
</feature>
<keyword evidence="2 5" id="KW-0132">Cell division</keyword>
<evidence type="ECO:0000256" key="2">
    <source>
        <dbReference type="ARBA" id="ARBA00022618"/>
    </source>
</evidence>
<evidence type="ECO:0000313" key="9">
    <source>
        <dbReference type="Proteomes" id="UP000823926"/>
    </source>
</evidence>
<organism evidence="8 9">
    <name type="scientific">Candidatus Rikenella faecigallinarum</name>
    <dbReference type="NCBI Taxonomy" id="2838745"/>
    <lineage>
        <taxon>Bacteria</taxon>
        <taxon>Pseudomonadati</taxon>
        <taxon>Bacteroidota</taxon>
        <taxon>Bacteroidia</taxon>
        <taxon>Bacteroidales</taxon>
        <taxon>Rikenellaceae</taxon>
        <taxon>Rikenella</taxon>
    </lineage>
</organism>
<dbReference type="PANTHER" id="PTHR32432:SF4">
    <property type="entry name" value="CELL DIVISION PROTEIN FTSA"/>
    <property type="match status" value="1"/>
</dbReference>
<protein>
    <recommendedName>
        <fullName evidence="5">Cell division protein FtsA</fullName>
    </recommendedName>
</protein>
<keyword evidence="1 5" id="KW-1003">Cell membrane</keyword>
<comment type="function">
    <text evidence="5">Cell division protein that is involved in the assembly of the Z ring. May serve as a membrane anchor for the Z ring.</text>
</comment>
<feature type="compositionally biased region" description="Acidic residues" evidence="6">
    <location>
        <begin position="464"/>
        <end position="474"/>
    </location>
</feature>
<evidence type="ECO:0000256" key="5">
    <source>
        <dbReference type="HAMAP-Rule" id="MF_02033"/>
    </source>
</evidence>
<dbReference type="InterPro" id="IPR050696">
    <property type="entry name" value="FtsA/MreB"/>
</dbReference>
<evidence type="ECO:0000256" key="1">
    <source>
        <dbReference type="ARBA" id="ARBA00022475"/>
    </source>
</evidence>
<dbReference type="Gene3D" id="3.30.420.40">
    <property type="match status" value="2"/>
</dbReference>
<evidence type="ECO:0000256" key="6">
    <source>
        <dbReference type="SAM" id="MobiDB-lite"/>
    </source>
</evidence>
<dbReference type="InterPro" id="IPR003494">
    <property type="entry name" value="SHS2_FtsA"/>
</dbReference>
<accession>A0A9D1QEE4</accession>
<keyword evidence="4 5" id="KW-0131">Cell cycle</keyword>
<dbReference type="PANTHER" id="PTHR32432">
    <property type="entry name" value="CELL DIVISION PROTEIN FTSA-RELATED"/>
    <property type="match status" value="1"/>
</dbReference>
<sequence>MDNNEYVAAVDLGTTKVVMAVGRKAEKNKIEIVALKEVASNGVMKGDLKNIEQASQVLREVKTKLEQELKVVVREAYVGVSGQHIQCNRTQGYVTVQNVTDAGVTEVRKSDVERLIDDQRNASLPAGKTIISILPQSYTLDGDDDISEPVGMEGRKLEAKFNVIIGEETAIERLRRCFQRVGLKLAGIVLQPLASAEAVLSDDEKELGVAVVDIGGGTTDICVYYDKVIRHLAVIPIGGNIINKDIRAYGILERYVEKLKTSFGEAVAERTPTDKYINIPSVNGQAPKEIAVKTLAGIIEARMYDIIDYVKVEIERCGYKGKLGAGIVLTGGGANLKNLDLLFKMHTGMDVRVAQPTTYVAAESAELVSAPKYSTLTGIILDAVRKGHYTEIDEQPAEPVALQPSQNMAAAAGTAAGYAYNPTAGGDTVSGYGNPAEYEGEAYGQGVDNNAYGMESEAQGYDPAEGDEYIDDYPPEEELRVRKPKFSERFKRLLGSMFSEEVDDDDSY</sequence>
<evidence type="ECO:0000256" key="4">
    <source>
        <dbReference type="ARBA" id="ARBA00023306"/>
    </source>
</evidence>
<evidence type="ECO:0000256" key="3">
    <source>
        <dbReference type="ARBA" id="ARBA00023136"/>
    </source>
</evidence>
<comment type="similarity">
    <text evidence="5">Belongs to the FtsA/MreB family.</text>
</comment>
<dbReference type="SMART" id="SM00842">
    <property type="entry name" value="FtsA"/>
    <property type="match status" value="1"/>
</dbReference>
<dbReference type="HAMAP" id="MF_02033">
    <property type="entry name" value="FtsA"/>
    <property type="match status" value="1"/>
</dbReference>
<dbReference type="EMBL" id="DXHL01000032">
    <property type="protein sequence ID" value="HIW11256.1"/>
    <property type="molecule type" value="Genomic_DNA"/>
</dbReference>
<keyword evidence="3 5" id="KW-0472">Membrane</keyword>
<dbReference type="Proteomes" id="UP000823926">
    <property type="component" value="Unassembled WGS sequence"/>
</dbReference>
<proteinExistence type="inferred from homology"/>
<dbReference type="Gene3D" id="3.30.1490.110">
    <property type="match status" value="1"/>
</dbReference>
<dbReference type="SUPFAM" id="SSF53067">
    <property type="entry name" value="Actin-like ATPase domain"/>
    <property type="match status" value="2"/>
</dbReference>
<dbReference type="Pfam" id="PF02491">
    <property type="entry name" value="SHS2_FTSA"/>
    <property type="match status" value="1"/>
</dbReference>
<reference evidence="8" key="2">
    <citation type="submission" date="2021-04" db="EMBL/GenBank/DDBJ databases">
        <authorList>
            <person name="Gilroy R."/>
        </authorList>
    </citation>
    <scope>NUCLEOTIDE SEQUENCE</scope>
    <source>
        <strain evidence="8">ChiBcec15-1070</strain>
    </source>
</reference>
<gene>
    <name evidence="5 8" type="primary">ftsA</name>
    <name evidence="8" type="ORF">H9888_07155</name>
</gene>
<dbReference type="GO" id="GO:0009898">
    <property type="term" value="C:cytoplasmic side of plasma membrane"/>
    <property type="evidence" value="ECO:0007669"/>
    <property type="project" value="UniProtKB-UniRule"/>
</dbReference>
<dbReference type="NCBIfam" id="TIGR01174">
    <property type="entry name" value="ftsA"/>
    <property type="match status" value="1"/>
</dbReference>
<comment type="caution">
    <text evidence="8">The sequence shown here is derived from an EMBL/GenBank/DDBJ whole genome shotgun (WGS) entry which is preliminary data.</text>
</comment>
<comment type="subunit">
    <text evidence="5">Self-interacts. Interacts with FtsZ.</text>
</comment>
<comment type="subcellular location">
    <subcellularLocation>
        <location evidence="5">Cell membrane</location>
        <topology evidence="5">Peripheral membrane protein</topology>
        <orientation evidence="5">Cytoplasmic side</orientation>
    </subcellularLocation>
    <text evidence="5">Localizes to the Z ring in an FtsZ-dependent manner. Targeted to the membrane through a conserved C-terminal amphipathic helix.</text>
</comment>
<evidence type="ECO:0000313" key="8">
    <source>
        <dbReference type="EMBL" id="HIW11256.1"/>
    </source>
</evidence>
<dbReference type="CDD" id="cd24048">
    <property type="entry name" value="ASKHA_NBD_FtsA"/>
    <property type="match status" value="1"/>
</dbReference>
<dbReference type="AlphaFoldDB" id="A0A9D1QEE4"/>
<dbReference type="GO" id="GO:0032153">
    <property type="term" value="C:cell division site"/>
    <property type="evidence" value="ECO:0007669"/>
    <property type="project" value="UniProtKB-UniRule"/>
</dbReference>
<name>A0A9D1QEE4_9BACT</name>